<sequence length="332" mass="38682">MADKRTPYEINADRVKLARELHLDFTTLSISEKTNLVLFHGMTDEEMEMGPAVVPDENSNCFGVYDIALLKRFMDGVRDGSEEEKMRGVDNMRLTETASDILDPRTRQSVRHKKLKSAALAAHRRFVCRVYYFDAVLSVLKESPESVLDDPARTIAARDSAYLFQGSEEAGRVRLSSLKYHLENNVYHEMDNRQWWFKAVLPILYALETFLILKTEKDKSEAIRIMEKVRLSYLPSDIPRVIREYLARRTHQERVKHSVEILEFAHFEFGFYREISEPYLTLSNTSIFEVIGKLSRKQGRLRQSSKELSSTEDGREPGPAKKRKAHYLRKWR</sequence>
<proteinExistence type="predicted"/>
<gene>
    <name evidence="2" type="ORF">QBC37DRAFT_455552</name>
</gene>
<evidence type="ECO:0000256" key="1">
    <source>
        <dbReference type="SAM" id="MobiDB-lite"/>
    </source>
</evidence>
<dbReference type="AlphaFoldDB" id="A0AAN6YD71"/>
<reference evidence="2" key="2">
    <citation type="submission" date="2023-05" db="EMBL/GenBank/DDBJ databases">
        <authorList>
            <consortium name="Lawrence Berkeley National Laboratory"/>
            <person name="Steindorff A."/>
            <person name="Hensen N."/>
            <person name="Bonometti L."/>
            <person name="Westerberg I."/>
            <person name="Brannstrom I.O."/>
            <person name="Guillou S."/>
            <person name="Cros-Aarteil S."/>
            <person name="Calhoun S."/>
            <person name="Haridas S."/>
            <person name="Kuo A."/>
            <person name="Mondo S."/>
            <person name="Pangilinan J."/>
            <person name="Riley R."/>
            <person name="Labutti K."/>
            <person name="Andreopoulos B."/>
            <person name="Lipzen A."/>
            <person name="Chen C."/>
            <person name="Yanf M."/>
            <person name="Daum C."/>
            <person name="Ng V."/>
            <person name="Clum A."/>
            <person name="Ohm R."/>
            <person name="Martin F."/>
            <person name="Silar P."/>
            <person name="Natvig D."/>
            <person name="Lalanne C."/>
            <person name="Gautier V."/>
            <person name="Ament-Velasquez S.L."/>
            <person name="Kruys A."/>
            <person name="Hutchinson M.I."/>
            <person name="Powell A.J."/>
            <person name="Barry K."/>
            <person name="Miller A.N."/>
            <person name="Grigoriev I.V."/>
            <person name="Debuchy R."/>
            <person name="Gladieux P."/>
            <person name="Thoren M.H."/>
            <person name="Johannesson H."/>
        </authorList>
    </citation>
    <scope>NUCLEOTIDE SEQUENCE</scope>
    <source>
        <strain evidence="2">PSN293</strain>
    </source>
</reference>
<feature type="region of interest" description="Disordered" evidence="1">
    <location>
        <begin position="300"/>
        <end position="332"/>
    </location>
</feature>
<dbReference type="Proteomes" id="UP001301769">
    <property type="component" value="Unassembled WGS sequence"/>
</dbReference>
<name>A0AAN6YD71_9PEZI</name>
<evidence type="ECO:0000313" key="3">
    <source>
        <dbReference type="Proteomes" id="UP001301769"/>
    </source>
</evidence>
<organism evidence="2 3">
    <name type="scientific">Rhypophila decipiens</name>
    <dbReference type="NCBI Taxonomy" id="261697"/>
    <lineage>
        <taxon>Eukaryota</taxon>
        <taxon>Fungi</taxon>
        <taxon>Dikarya</taxon>
        <taxon>Ascomycota</taxon>
        <taxon>Pezizomycotina</taxon>
        <taxon>Sordariomycetes</taxon>
        <taxon>Sordariomycetidae</taxon>
        <taxon>Sordariales</taxon>
        <taxon>Naviculisporaceae</taxon>
        <taxon>Rhypophila</taxon>
    </lineage>
</organism>
<protein>
    <submittedName>
        <fullName evidence="2">Uncharacterized protein</fullName>
    </submittedName>
</protein>
<dbReference type="EMBL" id="MU858069">
    <property type="protein sequence ID" value="KAK4216343.1"/>
    <property type="molecule type" value="Genomic_DNA"/>
</dbReference>
<feature type="compositionally biased region" description="Basic residues" evidence="1">
    <location>
        <begin position="320"/>
        <end position="332"/>
    </location>
</feature>
<evidence type="ECO:0000313" key="2">
    <source>
        <dbReference type="EMBL" id="KAK4216343.1"/>
    </source>
</evidence>
<keyword evidence="3" id="KW-1185">Reference proteome</keyword>
<reference evidence="2" key="1">
    <citation type="journal article" date="2023" name="Mol. Phylogenet. Evol.">
        <title>Genome-scale phylogeny and comparative genomics of the fungal order Sordariales.</title>
        <authorList>
            <person name="Hensen N."/>
            <person name="Bonometti L."/>
            <person name="Westerberg I."/>
            <person name="Brannstrom I.O."/>
            <person name="Guillou S."/>
            <person name="Cros-Aarteil S."/>
            <person name="Calhoun S."/>
            <person name="Haridas S."/>
            <person name="Kuo A."/>
            <person name="Mondo S."/>
            <person name="Pangilinan J."/>
            <person name="Riley R."/>
            <person name="LaButti K."/>
            <person name="Andreopoulos B."/>
            <person name="Lipzen A."/>
            <person name="Chen C."/>
            <person name="Yan M."/>
            <person name="Daum C."/>
            <person name="Ng V."/>
            <person name="Clum A."/>
            <person name="Steindorff A."/>
            <person name="Ohm R.A."/>
            <person name="Martin F."/>
            <person name="Silar P."/>
            <person name="Natvig D.O."/>
            <person name="Lalanne C."/>
            <person name="Gautier V."/>
            <person name="Ament-Velasquez S.L."/>
            <person name="Kruys A."/>
            <person name="Hutchinson M.I."/>
            <person name="Powell A.J."/>
            <person name="Barry K."/>
            <person name="Miller A.N."/>
            <person name="Grigoriev I.V."/>
            <person name="Debuchy R."/>
            <person name="Gladieux P."/>
            <person name="Hiltunen Thoren M."/>
            <person name="Johannesson H."/>
        </authorList>
    </citation>
    <scope>NUCLEOTIDE SEQUENCE</scope>
    <source>
        <strain evidence="2">PSN293</strain>
    </source>
</reference>
<comment type="caution">
    <text evidence="2">The sequence shown here is derived from an EMBL/GenBank/DDBJ whole genome shotgun (WGS) entry which is preliminary data.</text>
</comment>
<accession>A0AAN6YD71</accession>